<comment type="caution">
    <text evidence="14">The sequence shown here is derived from an EMBL/GenBank/DDBJ whole genome shotgun (WGS) entry which is preliminary data.</text>
</comment>
<name>A0ABX1Z5R7_9BACL</name>
<keyword evidence="8" id="KW-0418">Kinase</keyword>
<evidence type="ECO:0000256" key="2">
    <source>
        <dbReference type="ARBA" id="ARBA00004651"/>
    </source>
</evidence>
<keyword evidence="10" id="KW-0902">Two-component regulatory system</keyword>
<evidence type="ECO:0000256" key="7">
    <source>
        <dbReference type="ARBA" id="ARBA00022692"/>
    </source>
</evidence>
<dbReference type="CDD" id="cd12912">
    <property type="entry name" value="PDC2_MCP_like"/>
    <property type="match status" value="1"/>
</dbReference>
<dbReference type="Gene3D" id="3.30.450.20">
    <property type="entry name" value="PAS domain"/>
    <property type="match status" value="2"/>
</dbReference>
<dbReference type="InterPro" id="IPR010559">
    <property type="entry name" value="Sig_transdc_His_kin_internal"/>
</dbReference>
<dbReference type="PANTHER" id="PTHR34220:SF7">
    <property type="entry name" value="SENSOR HISTIDINE KINASE YPDA"/>
    <property type="match status" value="1"/>
</dbReference>
<feature type="transmembrane region" description="Helical" evidence="12">
    <location>
        <begin position="300"/>
        <end position="318"/>
    </location>
</feature>
<protein>
    <recommendedName>
        <fullName evidence="3">histidine kinase</fullName>
        <ecNumber evidence="3">2.7.13.3</ecNumber>
    </recommendedName>
</protein>
<keyword evidence="6" id="KW-0808">Transferase</keyword>
<proteinExistence type="predicted"/>
<evidence type="ECO:0000259" key="13">
    <source>
        <dbReference type="PROSITE" id="PS50885"/>
    </source>
</evidence>
<dbReference type="Pfam" id="PF06580">
    <property type="entry name" value="His_kinase"/>
    <property type="match status" value="1"/>
</dbReference>
<evidence type="ECO:0000313" key="14">
    <source>
        <dbReference type="EMBL" id="NOU88727.1"/>
    </source>
</evidence>
<dbReference type="PROSITE" id="PS50885">
    <property type="entry name" value="HAMP"/>
    <property type="match status" value="1"/>
</dbReference>
<dbReference type="InterPro" id="IPR004358">
    <property type="entry name" value="Sig_transdc_His_kin-like_C"/>
</dbReference>
<keyword evidence="7 12" id="KW-0812">Transmembrane</keyword>
<evidence type="ECO:0000256" key="10">
    <source>
        <dbReference type="ARBA" id="ARBA00023012"/>
    </source>
</evidence>
<dbReference type="SUPFAM" id="SSF55874">
    <property type="entry name" value="ATPase domain of HSP90 chaperone/DNA topoisomerase II/histidine kinase"/>
    <property type="match status" value="1"/>
</dbReference>
<evidence type="ECO:0000256" key="5">
    <source>
        <dbReference type="ARBA" id="ARBA00022553"/>
    </source>
</evidence>
<dbReference type="PRINTS" id="PR00344">
    <property type="entry name" value="BCTRLSENSOR"/>
</dbReference>
<dbReference type="PANTHER" id="PTHR34220">
    <property type="entry name" value="SENSOR HISTIDINE KINASE YPDA"/>
    <property type="match status" value="1"/>
</dbReference>
<evidence type="ECO:0000256" key="3">
    <source>
        <dbReference type="ARBA" id="ARBA00012438"/>
    </source>
</evidence>
<dbReference type="Gene3D" id="3.30.565.10">
    <property type="entry name" value="Histidine kinase-like ATPase, C-terminal domain"/>
    <property type="match status" value="1"/>
</dbReference>
<keyword evidence="9 12" id="KW-1133">Transmembrane helix</keyword>
<comment type="subcellular location">
    <subcellularLocation>
        <location evidence="2">Cell membrane</location>
        <topology evidence="2">Multi-pass membrane protein</topology>
    </subcellularLocation>
</comment>
<dbReference type="PROSITE" id="PS51257">
    <property type="entry name" value="PROKAR_LIPOPROTEIN"/>
    <property type="match status" value="1"/>
</dbReference>
<evidence type="ECO:0000256" key="1">
    <source>
        <dbReference type="ARBA" id="ARBA00000085"/>
    </source>
</evidence>
<evidence type="ECO:0000256" key="12">
    <source>
        <dbReference type="SAM" id="Phobius"/>
    </source>
</evidence>
<keyword evidence="15" id="KW-1185">Reference proteome</keyword>
<dbReference type="CDD" id="cd06225">
    <property type="entry name" value="HAMP"/>
    <property type="match status" value="1"/>
</dbReference>
<gene>
    <name evidence="14" type="ORF">GC102_23675</name>
</gene>
<dbReference type="Pfam" id="PF02743">
    <property type="entry name" value="dCache_1"/>
    <property type="match status" value="1"/>
</dbReference>
<sequence length="584" mass="66616">MRRFAFTRIQSSIAVAFSCLILLTIIIMSIISYNLSADAVKKKSQDYTSQIIDQVDRNIKSYITSMEYISLMTLNHADVRTFMQSTSNNKLKDDDATRLRIRDYFRSILNSRKDITSIMLAGDTGSYFVSDRSNASLKPNLNVSNQSWFDKAREAQGLVVISPPHIQNIFMNEYRWVISFSREIRSNNDKQSFGVFSIDLDFDVINNICSDISIGQRGYIFIVDEEGKVIYHPQQQIVYSNLKSEMIEQVLHSENGSFITNEGANSRMYTTKNSGYGWKIVGVAYLDELVSNKQTMKRSFLLWGALCIMIGLVCAVIISHRLSLPIKRLESYMREIEEGNFNIRSDLTSANEIGKLSKRFNIMIGKISELMKQIVVEQEFKRKSELKALQAQINPHFLYNTLGSIVWMAEGKKMEEVVTMTLALSNLLRASIGKGSELIPIQVEIEHITNYLTIQKMRYKSKLDFRIDIDKEIMRCKTLKLILQPLVENCIYHGIKYKSGTGIIQIIGEKSQDCILLKVLDNGVGIEPEKLKQILLNDHSFEDKGVGVTNVNERIRLYFGEPYGLSFKSQGEGTEVTICIPIIE</sequence>
<dbReference type="SMART" id="SM00387">
    <property type="entry name" value="HATPase_c"/>
    <property type="match status" value="1"/>
</dbReference>
<dbReference type="Pfam" id="PF00672">
    <property type="entry name" value="HAMP"/>
    <property type="match status" value="1"/>
</dbReference>
<keyword evidence="5" id="KW-0597">Phosphoprotein</keyword>
<feature type="domain" description="HAMP" evidence="13">
    <location>
        <begin position="320"/>
        <end position="372"/>
    </location>
</feature>
<dbReference type="InterPro" id="IPR003660">
    <property type="entry name" value="HAMP_dom"/>
</dbReference>
<keyword evidence="4" id="KW-1003">Cell membrane</keyword>
<dbReference type="InterPro" id="IPR003594">
    <property type="entry name" value="HATPase_dom"/>
</dbReference>
<dbReference type="SUPFAM" id="SSF158472">
    <property type="entry name" value="HAMP domain-like"/>
    <property type="match status" value="1"/>
</dbReference>
<accession>A0ABX1Z5R7</accession>
<dbReference type="InterPro" id="IPR050640">
    <property type="entry name" value="Bact_2-comp_sensor_kinase"/>
</dbReference>
<dbReference type="EMBL" id="WHOC01000133">
    <property type="protein sequence ID" value="NOU88727.1"/>
    <property type="molecule type" value="Genomic_DNA"/>
</dbReference>
<evidence type="ECO:0000256" key="9">
    <source>
        <dbReference type="ARBA" id="ARBA00022989"/>
    </source>
</evidence>
<dbReference type="Gene3D" id="6.10.340.10">
    <property type="match status" value="1"/>
</dbReference>
<dbReference type="InterPro" id="IPR033479">
    <property type="entry name" value="dCache_1"/>
</dbReference>
<comment type="catalytic activity">
    <reaction evidence="1">
        <text>ATP + protein L-histidine = ADP + protein N-phospho-L-histidine.</text>
        <dbReference type="EC" id="2.7.13.3"/>
    </reaction>
</comment>
<evidence type="ECO:0000313" key="15">
    <source>
        <dbReference type="Proteomes" id="UP000658690"/>
    </source>
</evidence>
<evidence type="ECO:0000256" key="4">
    <source>
        <dbReference type="ARBA" id="ARBA00022475"/>
    </source>
</evidence>
<evidence type="ECO:0000256" key="8">
    <source>
        <dbReference type="ARBA" id="ARBA00022777"/>
    </source>
</evidence>
<evidence type="ECO:0000256" key="11">
    <source>
        <dbReference type="ARBA" id="ARBA00023136"/>
    </source>
</evidence>
<organism evidence="14 15">
    <name type="scientific">Paenibacillus germinis</name>
    <dbReference type="NCBI Taxonomy" id="2654979"/>
    <lineage>
        <taxon>Bacteria</taxon>
        <taxon>Bacillati</taxon>
        <taxon>Bacillota</taxon>
        <taxon>Bacilli</taxon>
        <taxon>Bacillales</taxon>
        <taxon>Paenibacillaceae</taxon>
        <taxon>Paenibacillus</taxon>
    </lineage>
</organism>
<dbReference type="InterPro" id="IPR036890">
    <property type="entry name" value="HATPase_C_sf"/>
</dbReference>
<evidence type="ECO:0000256" key="6">
    <source>
        <dbReference type="ARBA" id="ARBA00022679"/>
    </source>
</evidence>
<reference evidence="14 15" key="1">
    <citation type="submission" date="2019-10" db="EMBL/GenBank/DDBJ databases">
        <title>Description of Paenibacillus choica sp. nov.</title>
        <authorList>
            <person name="Carlier A."/>
            <person name="Qi S."/>
        </authorList>
    </citation>
    <scope>NUCLEOTIDE SEQUENCE [LARGE SCALE GENOMIC DNA]</scope>
    <source>
        <strain evidence="14 15">LMG 31460</strain>
    </source>
</reference>
<dbReference type="CDD" id="cd18773">
    <property type="entry name" value="PDC1_HK_sensor"/>
    <property type="match status" value="1"/>
</dbReference>
<dbReference type="SMART" id="SM00304">
    <property type="entry name" value="HAMP"/>
    <property type="match status" value="1"/>
</dbReference>
<dbReference type="EC" id="2.7.13.3" evidence="3"/>
<dbReference type="Pfam" id="PF02518">
    <property type="entry name" value="HATPase_c"/>
    <property type="match status" value="1"/>
</dbReference>
<dbReference type="Proteomes" id="UP000658690">
    <property type="component" value="Unassembled WGS sequence"/>
</dbReference>
<keyword evidence="11 12" id="KW-0472">Membrane</keyword>
<dbReference type="RefSeq" id="WP_171691715.1">
    <property type="nucleotide sequence ID" value="NZ_WHOC01000133.1"/>
</dbReference>
<feature type="transmembrane region" description="Helical" evidence="12">
    <location>
        <begin position="12"/>
        <end position="35"/>
    </location>
</feature>